<dbReference type="Gene3D" id="3.10.450.50">
    <property type="match status" value="1"/>
</dbReference>
<organism evidence="2 3">
    <name type="scientific">Granulicella mallensis (strain ATCC BAA-1857 / DSM 23137 / MP5ACTX8)</name>
    <dbReference type="NCBI Taxonomy" id="682795"/>
    <lineage>
        <taxon>Bacteria</taxon>
        <taxon>Pseudomonadati</taxon>
        <taxon>Acidobacteriota</taxon>
        <taxon>Terriglobia</taxon>
        <taxon>Terriglobales</taxon>
        <taxon>Acidobacteriaceae</taxon>
        <taxon>Granulicella</taxon>
    </lineage>
</organism>
<dbReference type="AlphaFoldDB" id="G8NQD4"/>
<dbReference type="EMBL" id="CP003130">
    <property type="protein sequence ID" value="AEU36083.1"/>
    <property type="molecule type" value="Genomic_DNA"/>
</dbReference>
<dbReference type="RefSeq" id="WP_014264962.1">
    <property type="nucleotide sequence ID" value="NC_016631.1"/>
</dbReference>
<protein>
    <recommendedName>
        <fullName evidence="1">DUF4440 domain-containing protein</fullName>
    </recommendedName>
</protein>
<dbReference type="OrthoDB" id="121974at2"/>
<gene>
    <name evidence="2" type="ordered locus">AciX8_1744</name>
</gene>
<dbReference type="InterPro" id="IPR032710">
    <property type="entry name" value="NTF2-like_dom_sf"/>
</dbReference>
<proteinExistence type="predicted"/>
<dbReference type="KEGG" id="gma:AciX8_1744"/>
<feature type="domain" description="DUF4440" evidence="1">
    <location>
        <begin position="28"/>
        <end position="123"/>
    </location>
</feature>
<dbReference type="Proteomes" id="UP000007113">
    <property type="component" value="Chromosome"/>
</dbReference>
<evidence type="ECO:0000313" key="3">
    <source>
        <dbReference type="Proteomes" id="UP000007113"/>
    </source>
</evidence>
<dbReference type="InterPro" id="IPR027843">
    <property type="entry name" value="DUF4440"/>
</dbReference>
<dbReference type="HOGENOM" id="CLU_119560_0_2_0"/>
<evidence type="ECO:0000313" key="2">
    <source>
        <dbReference type="EMBL" id="AEU36083.1"/>
    </source>
</evidence>
<keyword evidence="3" id="KW-1185">Reference proteome</keyword>
<dbReference type="eggNOG" id="COG4994">
    <property type="taxonomic scope" value="Bacteria"/>
</dbReference>
<dbReference type="SUPFAM" id="SSF54427">
    <property type="entry name" value="NTF2-like"/>
    <property type="match status" value="1"/>
</dbReference>
<dbReference type="Pfam" id="PF14534">
    <property type="entry name" value="DUF4440"/>
    <property type="match status" value="1"/>
</dbReference>
<dbReference type="STRING" id="682795.AciX8_1744"/>
<accession>G8NQD4</accession>
<evidence type="ECO:0000259" key="1">
    <source>
        <dbReference type="Pfam" id="PF14534"/>
    </source>
</evidence>
<reference evidence="2 3" key="1">
    <citation type="submission" date="2011-11" db="EMBL/GenBank/DDBJ databases">
        <title>Complete sequence of Granulicella mallensis MP5ACTX8.</title>
        <authorList>
            <consortium name="US DOE Joint Genome Institute"/>
            <person name="Lucas S."/>
            <person name="Copeland A."/>
            <person name="Lapidus A."/>
            <person name="Cheng J.-F."/>
            <person name="Goodwin L."/>
            <person name="Pitluck S."/>
            <person name="Peters L."/>
            <person name="Lu M."/>
            <person name="Detter J.C."/>
            <person name="Han C."/>
            <person name="Tapia R."/>
            <person name="Land M."/>
            <person name="Hauser L."/>
            <person name="Kyrpides N."/>
            <person name="Ivanova N."/>
            <person name="Mikhailova N."/>
            <person name="Pagani I."/>
            <person name="Rawat S."/>
            <person name="Mannisto M."/>
            <person name="Haggblom M."/>
            <person name="Woyke T."/>
        </authorList>
    </citation>
    <scope>NUCLEOTIDE SEQUENCE [LARGE SCALE GENOMIC DNA]</scope>
    <source>
        <strain evidence="3">ATCC BAA-1857 / DSM 23137 / MP5ACTX8</strain>
    </source>
</reference>
<sequence length="143" mass="16510">MHSSEAFTRTESDLLPVLEELRRHEPIFHRPEFASDSAGFEQMMAPDYWEVGASGRRYSRDFILHTLEQNPPVDADAAGWQTSDHQCRRLSPDTYLFTYTLRQGERLTRRATIWRKSPGGWQILYHQGTIVSAEEENVAPSKS</sequence>
<name>G8NQD4_GRAMM</name>